<dbReference type="InterPro" id="IPR036881">
    <property type="entry name" value="Glyco_hydro_3_C_sf"/>
</dbReference>
<dbReference type="PANTHER" id="PTHR42715">
    <property type="entry name" value="BETA-GLUCOSIDASE"/>
    <property type="match status" value="1"/>
</dbReference>
<dbReference type="Proteomes" id="UP000245845">
    <property type="component" value="Unassembled WGS sequence"/>
</dbReference>
<keyword evidence="7" id="KW-1185">Reference proteome</keyword>
<comment type="similarity">
    <text evidence="1">Belongs to the glycosyl hydrolase 3 family.</text>
</comment>
<dbReference type="InterPro" id="IPR002772">
    <property type="entry name" value="Glyco_hydro_3_C"/>
</dbReference>
<dbReference type="InterPro" id="IPR001764">
    <property type="entry name" value="Glyco_hydro_3_N"/>
</dbReference>
<dbReference type="SUPFAM" id="SSF52279">
    <property type="entry name" value="Beta-D-glucan exohydrolase, C-terminal domain"/>
    <property type="match status" value="1"/>
</dbReference>
<feature type="transmembrane region" description="Helical" evidence="4">
    <location>
        <begin position="960"/>
        <end position="984"/>
    </location>
</feature>
<evidence type="ECO:0000313" key="7">
    <source>
        <dbReference type="Proteomes" id="UP000245845"/>
    </source>
</evidence>
<reference evidence="6 7" key="1">
    <citation type="submission" date="2018-05" db="EMBL/GenBank/DDBJ databases">
        <title>The Hungate 1000. A catalogue of reference genomes from the rumen microbiome.</title>
        <authorList>
            <person name="Kelly W."/>
        </authorList>
    </citation>
    <scope>NUCLEOTIDE SEQUENCE [LARGE SCALE GENOMIC DNA]</scope>
    <source>
        <strain evidence="6 7">NLAE-zl-C242</strain>
    </source>
</reference>
<dbReference type="InterPro" id="IPR036962">
    <property type="entry name" value="Glyco_hydro_3_N_sf"/>
</dbReference>
<keyword evidence="4" id="KW-0812">Transmembrane</keyword>
<evidence type="ECO:0000256" key="4">
    <source>
        <dbReference type="SAM" id="Phobius"/>
    </source>
</evidence>
<comment type="caution">
    <text evidence="6">The sequence shown here is derived from an EMBL/GenBank/DDBJ whole genome shotgun (WGS) entry which is preliminary data.</text>
</comment>
<sequence>MEEKKNKWLKPLIIVAVIVAAAYFAYRKIYDMLFGGAVSVSMDDVYSTLNAIKVPLIIAVVVIIAAVIVSIAVARKEVGIRKMVRGQSILASILAVAVAANVICLNIEYSLINKVMTGSEGLSEETKQASIELCEEIADEGVVLLKNEDNALPVNKGTKLNVFGWGSTQPIYGGTGSGSVSEENAVSLLQGLENAGFELNTALTDFYKEYRSDRPSIGMGEVDWTSPQPTMEEYDENSIFEDAEAFSDTAVIVITRAGGEGPDLPEKMSDENTYNTTQMGGEVTYSTNEEDLSSEKSYLELTAREAEMVERVNDSFEKVYVIINSANAMELGWLDEYENIKAALWCAGAGETGFNALGSIMCGDVNPSGKLVDTYVYDLMSTPVYNNFGNFDYSNSNEITGSEENKAKFVNYVEGIYVGYKYYETAAAEGQIDYDSVVQYPFGYGLSYTTFDKEITSIKDDGTSVTLEVVVENTGDTAGKDVVEIYYTPPYYNGGIEKASTNLLDFEKTEILEPGDSQTISITFNYEDMASYDDINNKSYVLEHGDYAITLNSDSHTILDSEKITVEKDIIYNDENDGKRSTDETAVTNQFDFARGDVTYLSRKDGFANYDEVTKAPGNVEMTSEQIADYQCKNTYDASEYDDPDAEMPVTGADNGLTIQDMKGLDYDDAKWDELLDQMTVDEMSALVADGGFHMIAVDSAEAAESTACDGPAGITSNFNSSISGVAYPPAAMIAATWNKELAQARGEQVGKECVELGVTGWYGPAMNTHRSAFAGRNFEYYSEDGTLAGIIGGKEVGGATSQGVICYVKHFALNDQETNRTNGICTWATEQSIREIYLKAFEKSFKEGGSLGCMSSFNSIGTQWAGSCQSLLQTVLRDEWGFHGAVITDAMDPLADFYMDLNRGIRSGLTQGLSMTGGDGLITNTEDANTVTALRRASHENLYALANSNAMAKETGTPGWVKIFIGVDVLLAILFVGSEILLFKKYKKRKTV</sequence>
<keyword evidence="4" id="KW-1133">Transmembrane helix</keyword>
<keyword evidence="4" id="KW-0472">Membrane</keyword>
<evidence type="ECO:0000256" key="2">
    <source>
        <dbReference type="ARBA" id="ARBA00022801"/>
    </source>
</evidence>
<dbReference type="InterPro" id="IPR050288">
    <property type="entry name" value="Cellulose_deg_GH3"/>
</dbReference>
<dbReference type="InterPro" id="IPR017853">
    <property type="entry name" value="GH"/>
</dbReference>
<evidence type="ECO:0000313" key="6">
    <source>
        <dbReference type="EMBL" id="PWJ30204.1"/>
    </source>
</evidence>
<dbReference type="SUPFAM" id="SSF51445">
    <property type="entry name" value="(Trans)glycosidases"/>
    <property type="match status" value="1"/>
</dbReference>
<organism evidence="6 7">
    <name type="scientific">Faecalicatena orotica</name>
    <dbReference type="NCBI Taxonomy" id="1544"/>
    <lineage>
        <taxon>Bacteria</taxon>
        <taxon>Bacillati</taxon>
        <taxon>Bacillota</taxon>
        <taxon>Clostridia</taxon>
        <taxon>Lachnospirales</taxon>
        <taxon>Lachnospiraceae</taxon>
        <taxon>Faecalicatena</taxon>
    </lineage>
</organism>
<dbReference type="GO" id="GO:0005975">
    <property type="term" value="P:carbohydrate metabolic process"/>
    <property type="evidence" value="ECO:0007669"/>
    <property type="project" value="InterPro"/>
</dbReference>
<evidence type="ECO:0000259" key="5">
    <source>
        <dbReference type="SMART" id="SM01217"/>
    </source>
</evidence>
<dbReference type="Pfam" id="PF14310">
    <property type="entry name" value="Fn3-like"/>
    <property type="match status" value="1"/>
</dbReference>
<name>A0A2Y9C4V9_9FIRM</name>
<feature type="domain" description="Fibronectin type III-like" evidence="5">
    <location>
        <begin position="481"/>
        <end position="555"/>
    </location>
</feature>
<dbReference type="AlphaFoldDB" id="A0A2Y9C4V9"/>
<dbReference type="Gene3D" id="2.60.40.10">
    <property type="entry name" value="Immunoglobulins"/>
    <property type="match status" value="1"/>
</dbReference>
<protein>
    <submittedName>
        <fullName evidence="6">Beta-glucosidase</fullName>
    </submittedName>
</protein>
<dbReference type="OrthoDB" id="98455at2"/>
<dbReference type="Pfam" id="PF00933">
    <property type="entry name" value="Glyco_hydro_3"/>
    <property type="match status" value="1"/>
</dbReference>
<feature type="region of interest" description="Disordered" evidence="3">
    <location>
        <begin position="258"/>
        <end position="278"/>
    </location>
</feature>
<dbReference type="InterPro" id="IPR026891">
    <property type="entry name" value="Fn3-like"/>
</dbReference>
<proteinExistence type="inferred from homology"/>
<keyword evidence="2" id="KW-0378">Hydrolase</keyword>
<dbReference type="GO" id="GO:0004553">
    <property type="term" value="F:hydrolase activity, hydrolyzing O-glycosyl compounds"/>
    <property type="evidence" value="ECO:0007669"/>
    <property type="project" value="InterPro"/>
</dbReference>
<gene>
    <name evidence="6" type="ORF">A8806_10469</name>
</gene>
<feature type="transmembrane region" description="Helical" evidence="4">
    <location>
        <begin position="12"/>
        <end position="30"/>
    </location>
</feature>
<evidence type="ECO:0000256" key="1">
    <source>
        <dbReference type="ARBA" id="ARBA00005336"/>
    </source>
</evidence>
<dbReference type="PANTHER" id="PTHR42715:SF10">
    <property type="entry name" value="BETA-GLUCOSIDASE"/>
    <property type="match status" value="1"/>
</dbReference>
<accession>A0A2Y9C4V9</accession>
<dbReference type="EMBL" id="QGDL01000004">
    <property type="protein sequence ID" value="PWJ30204.1"/>
    <property type="molecule type" value="Genomic_DNA"/>
</dbReference>
<dbReference type="SMART" id="SM01217">
    <property type="entry name" value="Fn3_like"/>
    <property type="match status" value="1"/>
</dbReference>
<dbReference type="Gene3D" id="3.40.50.1700">
    <property type="entry name" value="Glycoside hydrolase family 3 C-terminal domain"/>
    <property type="match status" value="1"/>
</dbReference>
<dbReference type="Gene3D" id="3.20.20.300">
    <property type="entry name" value="Glycoside hydrolase, family 3, N-terminal domain"/>
    <property type="match status" value="1"/>
</dbReference>
<dbReference type="InterPro" id="IPR013783">
    <property type="entry name" value="Ig-like_fold"/>
</dbReference>
<evidence type="ECO:0000256" key="3">
    <source>
        <dbReference type="SAM" id="MobiDB-lite"/>
    </source>
</evidence>
<dbReference type="Pfam" id="PF01915">
    <property type="entry name" value="Glyco_hydro_3_C"/>
    <property type="match status" value="1"/>
</dbReference>
<feature type="transmembrane region" description="Helical" evidence="4">
    <location>
        <begin position="86"/>
        <end position="109"/>
    </location>
</feature>
<dbReference type="PRINTS" id="PR00133">
    <property type="entry name" value="GLHYDRLASE3"/>
</dbReference>
<feature type="transmembrane region" description="Helical" evidence="4">
    <location>
        <begin position="50"/>
        <end position="74"/>
    </location>
</feature>